<feature type="transmembrane region" description="Helical" evidence="4">
    <location>
        <begin position="6"/>
        <end position="25"/>
    </location>
</feature>
<sequence length="328" mass="37358">MDTKQISTVIIILVLSALVVAYLKLTTVSNAIHKPTTIGISKTPLSAPFIIAEHIGAFEENDLNVELIMCFGGVECSNLLLENHVNYATFSESVLMFKSFEYKDLALITSFASSTNDIKLLTKKRSGIESIDKLPGKKVGVIKKSASEYYLDLLLQVNDIDLEKVEKISSTTQVIINHLMQGNVDAISTWEPYGFMAKNRINEEVKNIGIIGVYKLYFLLVSKEIHIEKSDQEVMKIIKSLHHSINWMDKNPHLTMKILSQKLNTTVEEISWSWDDYNFRLNLTNSLLFTLQSEANWALKQNYVEGQIPNYRKIFKENYINSYFDGLD</sequence>
<dbReference type="GeneID" id="75164774"/>
<dbReference type="PANTHER" id="PTHR30024">
    <property type="entry name" value="ALIPHATIC SULFONATES-BINDING PROTEIN-RELATED"/>
    <property type="match status" value="1"/>
</dbReference>
<evidence type="ECO:0000256" key="4">
    <source>
        <dbReference type="SAM" id="Phobius"/>
    </source>
</evidence>
<evidence type="ECO:0000256" key="3">
    <source>
        <dbReference type="ARBA" id="ARBA00022729"/>
    </source>
</evidence>
<keyword evidence="4" id="KW-1133">Transmembrane helix</keyword>
<dbReference type="Proteomes" id="UP000016714">
    <property type="component" value="Chromosome 2"/>
</dbReference>
<dbReference type="HOGENOM" id="CLU_028871_9_0_6"/>
<dbReference type="KEGG" id="vag:N646_4368"/>
<dbReference type="GO" id="GO:0042918">
    <property type="term" value="P:alkanesulfonate transmembrane transport"/>
    <property type="evidence" value="ECO:0007669"/>
    <property type="project" value="TreeGrafter"/>
</dbReference>
<accession>A0A2I3CRC5</accession>
<evidence type="ECO:0000313" key="6">
    <source>
        <dbReference type="EMBL" id="AGV20177.1"/>
    </source>
</evidence>
<evidence type="ECO:0000259" key="5">
    <source>
        <dbReference type="Pfam" id="PF09084"/>
    </source>
</evidence>
<dbReference type="InterPro" id="IPR015168">
    <property type="entry name" value="SsuA/THI5"/>
</dbReference>
<dbReference type="Pfam" id="PF09084">
    <property type="entry name" value="NMT1"/>
    <property type="match status" value="1"/>
</dbReference>
<keyword evidence="4" id="KW-0472">Membrane</keyword>
<proteinExistence type="inferred from homology"/>
<dbReference type="GO" id="GO:0042597">
    <property type="term" value="C:periplasmic space"/>
    <property type="evidence" value="ECO:0007669"/>
    <property type="project" value="UniProtKB-SubCell"/>
</dbReference>
<organism evidence="6 7">
    <name type="scientific">Vibrio alginolyticus (strain ATCC 17749 / DSM 2171 / NBRC 15630 / NCIMB 1903 / NCTC 12160 / XII-53)</name>
    <dbReference type="NCBI Taxonomy" id="1219076"/>
    <lineage>
        <taxon>Bacteria</taxon>
        <taxon>Pseudomonadati</taxon>
        <taxon>Pseudomonadota</taxon>
        <taxon>Gammaproteobacteria</taxon>
        <taxon>Vibrionales</taxon>
        <taxon>Vibrionaceae</taxon>
        <taxon>Vibrio</taxon>
    </lineage>
</organism>
<evidence type="ECO:0000256" key="2">
    <source>
        <dbReference type="ARBA" id="ARBA00010742"/>
    </source>
</evidence>
<name>A0A2I3CRC5_VIBAX</name>
<reference evidence="6 7" key="1">
    <citation type="journal article" date="2015" name="Genome Announc.">
        <title>Complete genome sequence of Vibrio alginolyticus ATCC 17749.</title>
        <authorList>
            <person name="Liu X.F."/>
            <person name="Cao Y."/>
            <person name="Zhang H.L."/>
            <person name="Chen Y.J."/>
            <person name="Hu C.J."/>
        </authorList>
    </citation>
    <scope>NUCLEOTIDE SEQUENCE [LARGE SCALE GENOMIC DNA]</scope>
    <source>
        <strain evidence="7">ATCC 17749 / DSM 2171 / NBRC 15630 / NCIMB 1903 / NCTC 12160 / XII-53</strain>
    </source>
</reference>
<dbReference type="EMBL" id="CP006719">
    <property type="protein sequence ID" value="AGV20177.1"/>
    <property type="molecule type" value="Genomic_DNA"/>
</dbReference>
<dbReference type="AlphaFoldDB" id="A0A2I3CRC5"/>
<evidence type="ECO:0000256" key="1">
    <source>
        <dbReference type="ARBA" id="ARBA00004418"/>
    </source>
</evidence>
<dbReference type="RefSeq" id="WP_005376042.1">
    <property type="nucleotide sequence ID" value="NC_022359.1"/>
</dbReference>
<keyword evidence="4" id="KW-0812">Transmembrane</keyword>
<dbReference type="Gene3D" id="3.40.190.10">
    <property type="entry name" value="Periplasmic binding protein-like II"/>
    <property type="match status" value="2"/>
</dbReference>
<gene>
    <name evidence="6" type="ORF">N646_4368</name>
</gene>
<dbReference type="SUPFAM" id="SSF53850">
    <property type="entry name" value="Periplasmic binding protein-like II"/>
    <property type="match status" value="1"/>
</dbReference>
<comment type="similarity">
    <text evidence="2">Belongs to the bacterial solute-binding protein SsuA/TauA family.</text>
</comment>
<dbReference type="PANTHER" id="PTHR30024:SF47">
    <property type="entry name" value="TAURINE-BINDING PERIPLASMIC PROTEIN"/>
    <property type="match status" value="1"/>
</dbReference>
<keyword evidence="3" id="KW-0732">Signal</keyword>
<feature type="domain" description="SsuA/THI5-like" evidence="5">
    <location>
        <begin position="46"/>
        <end position="252"/>
    </location>
</feature>
<evidence type="ECO:0000313" key="7">
    <source>
        <dbReference type="Proteomes" id="UP000016714"/>
    </source>
</evidence>
<protein>
    <recommendedName>
        <fullName evidence="5">SsuA/THI5-like domain-containing protein</fullName>
    </recommendedName>
</protein>
<comment type="subcellular location">
    <subcellularLocation>
        <location evidence="1">Periplasm</location>
    </subcellularLocation>
</comment>